<dbReference type="STRING" id="99883.ENSTNIP00000014590"/>
<evidence type="ECO:0000313" key="10">
    <source>
        <dbReference type="Ensembl" id="ENSTNIP00000014590.1"/>
    </source>
</evidence>
<reference evidence="10" key="2">
    <citation type="submission" date="2025-08" db="UniProtKB">
        <authorList>
            <consortium name="Ensembl"/>
        </authorList>
    </citation>
    <scope>IDENTIFICATION</scope>
</reference>
<evidence type="ECO:0000256" key="5">
    <source>
        <dbReference type="ARBA" id="ARBA00044506"/>
    </source>
</evidence>
<reference evidence="10" key="3">
    <citation type="submission" date="2025-09" db="UniProtKB">
        <authorList>
            <consortium name="Ensembl"/>
        </authorList>
    </citation>
    <scope>IDENTIFICATION</scope>
</reference>
<dbReference type="GO" id="GO:0005930">
    <property type="term" value="C:axoneme"/>
    <property type="evidence" value="ECO:0007669"/>
    <property type="project" value="TreeGrafter"/>
</dbReference>
<keyword evidence="3 7" id="KW-0175">Coiled coil</keyword>
<dbReference type="GeneTree" id="ENSGT00940000170767"/>
<keyword evidence="11" id="KW-1185">Reference proteome</keyword>
<sequence length="346" mass="40881">PLLEEPIEDEAQMILLQEQVEALRCSNEVLLAENDMFEQFIFRSEQQNQKASVDPQGDDRLKTSRGVRSIFPQSRQLSIEQKLYVSQMAIKEARNDLEKLREANLKTRDAYESSMEEANLRLAEIRKAKNEFEQKLLRRAREKRLEAKEPEKLLLYLQDKSKITRIEMLVIKNSVLKGLKNKLKNDFQQKKENLKIYYEKSALFQGWGEQKSEKPLEELLADYVKTQHIITVHQEKQKGVTAEHTKVCQRIKKRMEFLAKTENDVQQAEKGRLKAENLNRRLRTQMDTYEVPDIKDYLEARRRYKSLQQNVRIWERKVRILEMTSKTKGKRGQEASVSEGAWTRPL</sequence>
<feature type="domain" description="CCDC113/CCDC96 coiled-coil" evidence="9">
    <location>
        <begin position="214"/>
        <end position="324"/>
    </location>
</feature>
<dbReference type="OMA" id="MFESFIC"/>
<feature type="coiled-coil region" evidence="7">
    <location>
        <begin position="258"/>
        <end position="324"/>
    </location>
</feature>
<dbReference type="FunCoup" id="H3D252">
    <property type="interactions" value="59"/>
</dbReference>
<evidence type="ECO:0000256" key="2">
    <source>
        <dbReference type="ARBA" id="ARBA00022794"/>
    </source>
</evidence>
<dbReference type="HOGENOM" id="CLU_046867_0_0_1"/>
<evidence type="ECO:0000256" key="6">
    <source>
        <dbReference type="ARBA" id="ARBA00044798"/>
    </source>
</evidence>
<evidence type="ECO:0000256" key="3">
    <source>
        <dbReference type="ARBA" id="ARBA00023054"/>
    </source>
</evidence>
<evidence type="ECO:0000259" key="9">
    <source>
        <dbReference type="Pfam" id="PF13870"/>
    </source>
</evidence>
<comment type="similarity">
    <text evidence="5">Belongs to the CFAP263 family.</text>
</comment>
<proteinExistence type="inferred from homology"/>
<protein>
    <recommendedName>
        <fullName evidence="6">Cilia- and flagella-associated protein 263</fullName>
    </recommendedName>
</protein>
<dbReference type="Pfam" id="PF13870">
    <property type="entry name" value="CCDC113_CCDC96_CC"/>
    <property type="match status" value="1"/>
</dbReference>
<dbReference type="GO" id="GO:0060271">
    <property type="term" value="P:cilium assembly"/>
    <property type="evidence" value="ECO:0007669"/>
    <property type="project" value="TreeGrafter"/>
</dbReference>
<evidence type="ECO:0000256" key="8">
    <source>
        <dbReference type="SAM" id="MobiDB-lite"/>
    </source>
</evidence>
<dbReference type="PANTHER" id="PTHR15654">
    <property type="entry name" value="COILED-COIL DOMAIN-CONTAINING PROTEIN 113-RELATED"/>
    <property type="match status" value="1"/>
</dbReference>
<organism evidence="10 11">
    <name type="scientific">Tetraodon nigroviridis</name>
    <name type="common">Spotted green pufferfish</name>
    <name type="synonym">Chelonodon nigroviridis</name>
    <dbReference type="NCBI Taxonomy" id="99883"/>
    <lineage>
        <taxon>Eukaryota</taxon>
        <taxon>Metazoa</taxon>
        <taxon>Chordata</taxon>
        <taxon>Craniata</taxon>
        <taxon>Vertebrata</taxon>
        <taxon>Euteleostomi</taxon>
        <taxon>Actinopterygii</taxon>
        <taxon>Neopterygii</taxon>
        <taxon>Teleostei</taxon>
        <taxon>Neoteleostei</taxon>
        <taxon>Acanthomorphata</taxon>
        <taxon>Eupercaria</taxon>
        <taxon>Tetraodontiformes</taxon>
        <taxon>Tetradontoidea</taxon>
        <taxon>Tetraodontidae</taxon>
        <taxon>Tetraodon</taxon>
    </lineage>
</organism>
<name>H3D252_TETNG</name>
<evidence type="ECO:0000313" key="11">
    <source>
        <dbReference type="Proteomes" id="UP000007303"/>
    </source>
</evidence>
<reference evidence="11" key="1">
    <citation type="journal article" date="2004" name="Nature">
        <title>Genome duplication in the teleost fish Tetraodon nigroviridis reveals the early vertebrate proto-karyotype.</title>
        <authorList>
            <person name="Jaillon O."/>
            <person name="Aury J.-M."/>
            <person name="Brunet F."/>
            <person name="Petit J.-L."/>
            <person name="Stange-Thomann N."/>
            <person name="Mauceli E."/>
            <person name="Bouneau L."/>
            <person name="Fischer C."/>
            <person name="Ozouf-Costaz C."/>
            <person name="Bernot A."/>
            <person name="Nicaud S."/>
            <person name="Jaffe D."/>
            <person name="Fisher S."/>
            <person name="Lutfalla G."/>
            <person name="Dossat C."/>
            <person name="Segurens B."/>
            <person name="Dasilva C."/>
            <person name="Salanoubat M."/>
            <person name="Levy M."/>
            <person name="Boudet N."/>
            <person name="Castellano S."/>
            <person name="Anthouard V."/>
            <person name="Jubin C."/>
            <person name="Castelli V."/>
            <person name="Katinka M."/>
            <person name="Vacherie B."/>
            <person name="Biemont C."/>
            <person name="Skalli Z."/>
            <person name="Cattolico L."/>
            <person name="Poulain J."/>
            <person name="De Berardinis V."/>
            <person name="Cruaud C."/>
            <person name="Duprat S."/>
            <person name="Brottier P."/>
            <person name="Coutanceau J.-P."/>
            <person name="Gouzy J."/>
            <person name="Parra G."/>
            <person name="Lardier G."/>
            <person name="Chapple C."/>
            <person name="McKernan K.J."/>
            <person name="McEwan P."/>
            <person name="Bosak S."/>
            <person name="Kellis M."/>
            <person name="Volff J.-N."/>
            <person name="Guigo R."/>
            <person name="Zody M.C."/>
            <person name="Mesirov J."/>
            <person name="Lindblad-Toh K."/>
            <person name="Birren B."/>
            <person name="Nusbaum C."/>
            <person name="Kahn D."/>
            <person name="Robinson-Rechavi M."/>
            <person name="Laudet V."/>
            <person name="Schachter V."/>
            <person name="Quetier F."/>
            <person name="Saurin W."/>
            <person name="Scarpelli C."/>
            <person name="Wincker P."/>
            <person name="Lander E.S."/>
            <person name="Weissenbach J."/>
            <person name="Roest Crollius H."/>
        </authorList>
    </citation>
    <scope>NUCLEOTIDE SEQUENCE [LARGE SCALE GENOMIC DNA]</scope>
</reference>
<evidence type="ECO:0000256" key="4">
    <source>
        <dbReference type="ARBA" id="ARBA00023273"/>
    </source>
</evidence>
<dbReference type="GO" id="GO:0036064">
    <property type="term" value="C:ciliary basal body"/>
    <property type="evidence" value="ECO:0007669"/>
    <property type="project" value="TreeGrafter"/>
</dbReference>
<accession>H3D252</accession>
<dbReference type="InterPro" id="IPR051885">
    <property type="entry name" value="CC_CF"/>
</dbReference>
<feature type="coiled-coil region" evidence="7">
    <location>
        <begin position="90"/>
        <end position="135"/>
    </location>
</feature>
<dbReference type="InterPro" id="IPR025254">
    <property type="entry name" value="CCDC113/CCDC96_CC"/>
</dbReference>
<dbReference type="Ensembl" id="ENSTNIT00000014789.1">
    <property type="protein sequence ID" value="ENSTNIP00000014590.1"/>
    <property type="gene ID" value="ENSTNIG00000011638.1"/>
</dbReference>
<dbReference type="Proteomes" id="UP000007303">
    <property type="component" value="Unassembled WGS sequence"/>
</dbReference>
<dbReference type="InParanoid" id="H3D252"/>
<comment type="subcellular location">
    <subcellularLocation>
        <location evidence="1">Cell projection</location>
        <location evidence="1">Cilium</location>
    </subcellularLocation>
</comment>
<keyword evidence="4" id="KW-0966">Cell projection</keyword>
<dbReference type="AlphaFoldDB" id="H3D252"/>
<keyword evidence="2" id="KW-0970">Cilium biogenesis/degradation</keyword>
<evidence type="ECO:0000256" key="1">
    <source>
        <dbReference type="ARBA" id="ARBA00004138"/>
    </source>
</evidence>
<feature type="region of interest" description="Disordered" evidence="8">
    <location>
        <begin position="326"/>
        <end position="346"/>
    </location>
</feature>
<dbReference type="PANTHER" id="PTHR15654:SF2">
    <property type="entry name" value="COILED-COIL DOMAIN-CONTAINING PROTEIN 113"/>
    <property type="match status" value="1"/>
</dbReference>
<evidence type="ECO:0000256" key="7">
    <source>
        <dbReference type="SAM" id="Coils"/>
    </source>
</evidence>